<dbReference type="OrthoDB" id="445326at2759"/>
<keyword evidence="3 7" id="KW-0698">rRNA processing</keyword>
<feature type="compositionally biased region" description="Acidic residues" evidence="8">
    <location>
        <begin position="393"/>
        <end position="407"/>
    </location>
</feature>
<dbReference type="AlphaFoldDB" id="A0A9Q5HRG5"/>
<feature type="region of interest" description="Disordered" evidence="8">
    <location>
        <begin position="293"/>
        <end position="339"/>
    </location>
</feature>
<comment type="subcellular location">
    <subcellularLocation>
        <location evidence="1 7">Nucleus</location>
        <location evidence="1 7">Nucleolus</location>
    </subcellularLocation>
</comment>
<feature type="compositionally biased region" description="Basic and acidic residues" evidence="8">
    <location>
        <begin position="205"/>
        <end position="214"/>
    </location>
</feature>
<dbReference type="GO" id="GO:0034457">
    <property type="term" value="C:Mpp10 complex"/>
    <property type="evidence" value="ECO:0007669"/>
    <property type="project" value="UniProtKB-UniRule"/>
</dbReference>
<feature type="region of interest" description="Disordered" evidence="8">
    <location>
        <begin position="652"/>
        <end position="708"/>
    </location>
</feature>
<accession>A0A9Q5HRG5</accession>
<feature type="compositionally biased region" description="Basic residues" evidence="8">
    <location>
        <begin position="673"/>
        <end position="682"/>
    </location>
</feature>
<evidence type="ECO:0000256" key="2">
    <source>
        <dbReference type="ARBA" id="ARBA00022517"/>
    </source>
</evidence>
<dbReference type="GO" id="GO:0006364">
    <property type="term" value="P:rRNA processing"/>
    <property type="evidence" value="ECO:0007669"/>
    <property type="project" value="UniProtKB-KW"/>
</dbReference>
<feature type="compositionally biased region" description="Acidic residues" evidence="8">
    <location>
        <begin position="178"/>
        <end position="204"/>
    </location>
</feature>
<dbReference type="InterPro" id="IPR018247">
    <property type="entry name" value="EF_Hand_1_Ca_BS"/>
</dbReference>
<organism evidence="9 10">
    <name type="scientific">Sanghuangporus baumii</name>
    <name type="common">Phellinus baumii</name>
    <dbReference type="NCBI Taxonomy" id="108892"/>
    <lineage>
        <taxon>Eukaryota</taxon>
        <taxon>Fungi</taxon>
        <taxon>Dikarya</taxon>
        <taxon>Basidiomycota</taxon>
        <taxon>Agaricomycotina</taxon>
        <taxon>Agaricomycetes</taxon>
        <taxon>Hymenochaetales</taxon>
        <taxon>Hymenochaetaceae</taxon>
        <taxon>Sanghuangporus</taxon>
    </lineage>
</organism>
<evidence type="ECO:0000256" key="7">
    <source>
        <dbReference type="PIRNR" id="PIRNR017300"/>
    </source>
</evidence>
<feature type="region of interest" description="Disordered" evidence="8">
    <location>
        <begin position="144"/>
        <end position="248"/>
    </location>
</feature>
<feature type="compositionally biased region" description="Acidic residues" evidence="8">
    <location>
        <begin position="152"/>
        <end position="169"/>
    </location>
</feature>
<gene>
    <name evidence="9" type="ORF">A7U60_g8617</name>
</gene>
<feature type="region of interest" description="Disordered" evidence="8">
    <location>
        <begin position="371"/>
        <end position="451"/>
    </location>
</feature>
<evidence type="ECO:0000256" key="4">
    <source>
        <dbReference type="ARBA" id="ARBA00023242"/>
    </source>
</evidence>
<keyword evidence="4 7" id="KW-0539">Nucleus</keyword>
<evidence type="ECO:0000256" key="1">
    <source>
        <dbReference type="ARBA" id="ARBA00004604"/>
    </source>
</evidence>
<evidence type="ECO:0000256" key="5">
    <source>
        <dbReference type="ARBA" id="ARBA00023274"/>
    </source>
</evidence>
<dbReference type="InterPro" id="IPR012173">
    <property type="entry name" value="Mpp10"/>
</dbReference>
<keyword evidence="5 7" id="KW-0687">Ribonucleoprotein</keyword>
<dbReference type="GO" id="GO:0005732">
    <property type="term" value="C:sno(s)RNA-containing ribonucleoprotein complex"/>
    <property type="evidence" value="ECO:0007669"/>
    <property type="project" value="UniProtKB-UniRule"/>
</dbReference>
<keyword evidence="10" id="KW-1185">Reference proteome</keyword>
<dbReference type="PROSITE" id="PS00018">
    <property type="entry name" value="EF_HAND_1"/>
    <property type="match status" value="1"/>
</dbReference>
<comment type="function">
    <text evidence="7">Involved in nucleolar processing of pre-18S ribosomal RNA.</text>
</comment>
<dbReference type="PANTHER" id="PTHR17039:SF0">
    <property type="entry name" value="U3 SMALL NUCLEOLAR RIBONUCLEOPROTEIN PROTEIN MPP10"/>
    <property type="match status" value="1"/>
</dbReference>
<comment type="similarity">
    <text evidence="6 7">Belongs to the MPP10 family.</text>
</comment>
<reference evidence="9" key="1">
    <citation type="submission" date="2016-06" db="EMBL/GenBank/DDBJ databases">
        <title>Draft Genome sequence of the fungus Inonotus baumii.</title>
        <authorList>
            <person name="Zhu H."/>
            <person name="Lin W."/>
        </authorList>
    </citation>
    <scope>NUCLEOTIDE SEQUENCE</scope>
    <source>
        <strain evidence="9">821</strain>
    </source>
</reference>
<dbReference type="EMBL" id="LNZH02000215">
    <property type="protein sequence ID" value="OCB84628.1"/>
    <property type="molecule type" value="Genomic_DNA"/>
</dbReference>
<dbReference type="PIRSF" id="PIRSF017300">
    <property type="entry name" value="snoRNP_Mpp10"/>
    <property type="match status" value="1"/>
</dbReference>
<proteinExistence type="inferred from homology"/>
<dbReference type="GO" id="GO:0032040">
    <property type="term" value="C:small-subunit processome"/>
    <property type="evidence" value="ECO:0007669"/>
    <property type="project" value="TreeGrafter"/>
</dbReference>
<evidence type="ECO:0000313" key="10">
    <source>
        <dbReference type="Proteomes" id="UP000757232"/>
    </source>
</evidence>
<feature type="compositionally biased region" description="Acidic residues" evidence="8">
    <location>
        <begin position="215"/>
        <end position="227"/>
    </location>
</feature>
<name>A0A9Q5HRG5_SANBA</name>
<sequence length="736" mass="81536">MSAENVSTESDLPAELSRLVSLIDEKPEAYASGDKDIQEAALTAAKYIFDLTLKSESRAFPHLKDLLDSIGPAEAPQTHAQIRSTSRAEEKRAPPISHAILNTTPLSALFVDGMDDEQIWAQVELKAKNVCDTLDEAFAAGDMTGRDRLDSSDDDDDDELDADELEEMAGMEGLDMSSGEDDVEESNGNDDNSEGSESAEEELEEKITELRDPSSDEEYMEEEEEHTDLDAGPSPRPGLRKNRRKRHAGLDDDFFSLEDFNAEIEEAEAKNVSHGSLSKILDDADSEEEGEIDFFTPLGDNNEKSESAGGEAYYTDFFDPPPGSAHPRKRKASLLPVEPAKRSKVHFNEQVKVKTIKAKGKGLSLSSVDNWIGDALDGAGDDDDDHSDKRDDVGDENVGDFEEEDIDVGSRSESETDRSDVGREAVSRLKDDLFADEDDAEASKSGLSTHEARMEELRRQILELEAENVAEKEWVLKGEVTSRARPQNALLEEDLEFGRVTKAVPVVTEEIVQDLEARIKARIIDGRFDDVIGKRPVDDKAFLPSQVFELQDAKSKESLAQIYENEYIASQSGGSTNDRDARLQKEHEEIEKQWENICYKLDALCNAHFTPKQPKATISTVSNVSAVSLESPLPTAKAASIILAPEEVFEPGSSELRTKSELTPTEKRALRTKERKKRKKQRQVLEKNVDNFARPKGTKSANKEKDDALKSLVKSGKGVTVIGKKSQELKKSKQRS</sequence>
<feature type="compositionally biased region" description="Basic and acidic residues" evidence="8">
    <location>
        <begin position="408"/>
        <end position="433"/>
    </location>
</feature>
<feature type="compositionally biased region" description="Basic and acidic residues" evidence="8">
    <location>
        <begin position="656"/>
        <end position="672"/>
    </location>
</feature>
<keyword evidence="2 7" id="KW-0690">Ribosome biogenesis</keyword>
<dbReference type="PANTHER" id="PTHR17039">
    <property type="entry name" value="U3 SMALL NUCLEOLAR RIBONUCLEOPROTEIN PROTEIN MPP10"/>
    <property type="match status" value="1"/>
</dbReference>
<evidence type="ECO:0000256" key="6">
    <source>
        <dbReference type="ARBA" id="ARBA00029455"/>
    </source>
</evidence>
<feature type="compositionally biased region" description="Basic residues" evidence="8">
    <location>
        <begin position="238"/>
        <end position="247"/>
    </location>
</feature>
<evidence type="ECO:0000256" key="8">
    <source>
        <dbReference type="SAM" id="MobiDB-lite"/>
    </source>
</evidence>
<comment type="caution">
    <text evidence="9">The sequence shown here is derived from an EMBL/GenBank/DDBJ whole genome shotgun (WGS) entry which is preliminary data.</text>
</comment>
<dbReference type="Pfam" id="PF04006">
    <property type="entry name" value="Mpp10"/>
    <property type="match status" value="1"/>
</dbReference>
<protein>
    <recommendedName>
        <fullName evidence="7">U3 small nucleolar ribonucleoprotein protein MPP10</fullName>
    </recommendedName>
</protein>
<evidence type="ECO:0000256" key="3">
    <source>
        <dbReference type="ARBA" id="ARBA00022552"/>
    </source>
</evidence>
<dbReference type="Proteomes" id="UP000757232">
    <property type="component" value="Unassembled WGS sequence"/>
</dbReference>
<evidence type="ECO:0000313" key="9">
    <source>
        <dbReference type="EMBL" id="OCB84628.1"/>
    </source>
</evidence>